<feature type="domain" description="TATA box binding protein associated factor (TAF) histone-like fold" evidence="9">
    <location>
        <begin position="25"/>
        <end position="88"/>
    </location>
</feature>
<dbReference type="CDD" id="cd08050">
    <property type="entry name" value="TAF6C"/>
    <property type="match status" value="1"/>
</dbReference>
<dbReference type="PANTHER" id="PTHR10221">
    <property type="entry name" value="TRANSCRIPTION INITIATION FACTOR TFIID SUBUNIT 6"/>
    <property type="match status" value="1"/>
</dbReference>
<feature type="region of interest" description="Disordered" evidence="8">
    <location>
        <begin position="1"/>
        <end position="24"/>
    </location>
</feature>
<dbReference type="InterPro" id="IPR009072">
    <property type="entry name" value="Histone-fold"/>
</dbReference>
<name>A0AAW0QB20_9PEZI</name>
<comment type="similarity">
    <text evidence="2">Belongs to the TAF6 family.</text>
</comment>
<dbReference type="SMART" id="SM00803">
    <property type="entry name" value="TAF"/>
    <property type="match status" value="1"/>
</dbReference>
<dbReference type="AlphaFoldDB" id="A0AAW0QB20"/>
<keyword evidence="4" id="KW-0804">Transcription</keyword>
<feature type="compositionally biased region" description="Low complexity" evidence="8">
    <location>
        <begin position="1"/>
        <end position="14"/>
    </location>
</feature>
<evidence type="ECO:0000313" key="11">
    <source>
        <dbReference type="Proteomes" id="UP001392437"/>
    </source>
</evidence>
<dbReference type="PANTHER" id="PTHR10221:SF9">
    <property type="entry name" value="TRANSCRIPTION INITIATION FACTOR TFIID SUBUNIT 6"/>
    <property type="match status" value="1"/>
</dbReference>
<comment type="subcellular location">
    <subcellularLocation>
        <location evidence="1">Nucleus</location>
    </subcellularLocation>
</comment>
<dbReference type="CDD" id="cd22931">
    <property type="entry name" value="HFD_TAF6"/>
    <property type="match status" value="1"/>
</dbReference>
<evidence type="ECO:0000259" key="9">
    <source>
        <dbReference type="SMART" id="SM00803"/>
    </source>
</evidence>
<dbReference type="SUPFAM" id="SSF48371">
    <property type="entry name" value="ARM repeat"/>
    <property type="match status" value="1"/>
</dbReference>
<dbReference type="Gene3D" id="1.25.40.770">
    <property type="entry name" value="TAF6, C-terminal HEAT repeat domain"/>
    <property type="match status" value="1"/>
</dbReference>
<gene>
    <name evidence="10" type="ORF">PG999_010742</name>
</gene>
<comment type="caution">
    <text evidence="10">The sequence shown here is derived from an EMBL/GenBank/DDBJ whole genome shotgun (WGS) entry which is preliminary data.</text>
</comment>
<evidence type="ECO:0000256" key="1">
    <source>
        <dbReference type="ARBA" id="ARBA00004123"/>
    </source>
</evidence>
<dbReference type="SUPFAM" id="SSF47113">
    <property type="entry name" value="Histone-fold"/>
    <property type="match status" value="1"/>
</dbReference>
<dbReference type="Proteomes" id="UP001392437">
    <property type="component" value="Unassembled WGS sequence"/>
</dbReference>
<dbReference type="Pfam" id="PF07571">
    <property type="entry name" value="TAF6_C"/>
    <property type="match status" value="1"/>
</dbReference>
<dbReference type="InterPro" id="IPR046344">
    <property type="entry name" value="TAF6_C_sf"/>
</dbReference>
<dbReference type="EMBL" id="JAQQWP010000009">
    <property type="protein sequence ID" value="KAK8100368.1"/>
    <property type="molecule type" value="Genomic_DNA"/>
</dbReference>
<proteinExistence type="inferred from homology"/>
<dbReference type="InterPro" id="IPR004823">
    <property type="entry name" value="TAF_TATA-bd_Histone-like_dom"/>
</dbReference>
<dbReference type="GO" id="GO:0046695">
    <property type="term" value="C:SLIK (SAGA-like) complex"/>
    <property type="evidence" value="ECO:0007669"/>
    <property type="project" value="InterPro"/>
</dbReference>
<dbReference type="InterPro" id="IPR016024">
    <property type="entry name" value="ARM-type_fold"/>
</dbReference>
<dbReference type="GO" id="GO:0046982">
    <property type="term" value="F:protein heterodimerization activity"/>
    <property type="evidence" value="ECO:0007669"/>
    <property type="project" value="InterPro"/>
</dbReference>
<accession>A0AAW0QB20</accession>
<evidence type="ECO:0000256" key="3">
    <source>
        <dbReference type="ARBA" id="ARBA00023015"/>
    </source>
</evidence>
<dbReference type="FunFam" id="1.10.20.10:FF:000033">
    <property type="entry name" value="Transcription initiation factor TFIID complex subunit"/>
    <property type="match status" value="1"/>
</dbReference>
<evidence type="ECO:0000313" key="10">
    <source>
        <dbReference type="EMBL" id="KAK8100368.1"/>
    </source>
</evidence>
<evidence type="ECO:0000256" key="6">
    <source>
        <dbReference type="ARBA" id="ARBA00076308"/>
    </source>
</evidence>
<dbReference type="Gene3D" id="1.10.20.10">
    <property type="entry name" value="Histone, subunit A"/>
    <property type="match status" value="1"/>
</dbReference>
<evidence type="ECO:0000256" key="8">
    <source>
        <dbReference type="SAM" id="MobiDB-lite"/>
    </source>
</evidence>
<dbReference type="GO" id="GO:0000124">
    <property type="term" value="C:SAGA complex"/>
    <property type="evidence" value="ECO:0007669"/>
    <property type="project" value="InterPro"/>
</dbReference>
<protein>
    <recommendedName>
        <fullName evidence="6">TBP-associated factor 6</fullName>
    </recommendedName>
    <alternativeName>
        <fullName evidence="7">Transcription initiation factor TFIID subunit 6</fullName>
    </alternativeName>
</protein>
<keyword evidence="11" id="KW-1185">Reference proteome</keyword>
<evidence type="ECO:0000256" key="5">
    <source>
        <dbReference type="ARBA" id="ARBA00023242"/>
    </source>
</evidence>
<dbReference type="InterPro" id="IPR037796">
    <property type="entry name" value="TAF6"/>
</dbReference>
<sequence>MASTIAARAPAPQDAAHKPNEPRLLWNPENVKDVAESVGIGNLGDEALRVLSQDVEYRIGQVIVEALRFMRAAKRTNMTVQDISQALRVLDVEPLYGYDSTRPLRYGEASLGPGQPLFYIEDEEVDFEKLINAPLPKVPRDMTFTAHWLAIEGVQPSIAQNPSTSEARSQDMLPKGPGANPALPALAGAQSANFRPAVKHHLSQELILYFEKVQTAILNDDPDQEVERLREAALGSISSSPGIHQLIPYFVTFFSNEVTHHMDDVFILRQVLAGTSALVNNPELHLDPYANSLIIPVLTCLMGRRLGSENGTDALKEQYQLRELAASLAGRIVRKFSRSNKMLRPKTTRTCLKNFLDPNAPSAVWYGSILGVSAVSGPEGVRILLLPNMKDFDTNMLQKLKEGNENSRLEYEAIIGAIIKAIRTLVPDSDLVMTNGVNGAGSERDIQSVKEFLGDAVGSRLAVLGDHRLIQAVLDAKSFN</sequence>
<evidence type="ECO:0000256" key="2">
    <source>
        <dbReference type="ARBA" id="ARBA00007688"/>
    </source>
</evidence>
<keyword evidence="5" id="KW-0539">Nucleus</keyword>
<evidence type="ECO:0000256" key="7">
    <source>
        <dbReference type="ARBA" id="ARBA00093655"/>
    </source>
</evidence>
<dbReference type="GO" id="GO:0051123">
    <property type="term" value="P:RNA polymerase II preinitiation complex assembly"/>
    <property type="evidence" value="ECO:0007669"/>
    <property type="project" value="TreeGrafter"/>
</dbReference>
<reference evidence="10 11" key="1">
    <citation type="submission" date="2023-01" db="EMBL/GenBank/DDBJ databases">
        <title>Analysis of 21 Apiospora genomes using comparative genomics revels a genus with tremendous synthesis potential of carbohydrate active enzymes and secondary metabolites.</title>
        <authorList>
            <person name="Sorensen T."/>
        </authorList>
    </citation>
    <scope>NUCLEOTIDE SEQUENCE [LARGE SCALE GENOMIC DNA]</scope>
    <source>
        <strain evidence="10 11">CBS 117206</strain>
    </source>
</reference>
<organism evidence="10 11">
    <name type="scientific">Apiospora kogelbergensis</name>
    <dbReference type="NCBI Taxonomy" id="1337665"/>
    <lineage>
        <taxon>Eukaryota</taxon>
        <taxon>Fungi</taxon>
        <taxon>Dikarya</taxon>
        <taxon>Ascomycota</taxon>
        <taxon>Pezizomycotina</taxon>
        <taxon>Sordariomycetes</taxon>
        <taxon>Xylariomycetidae</taxon>
        <taxon>Amphisphaeriales</taxon>
        <taxon>Apiosporaceae</taxon>
        <taxon>Apiospora</taxon>
    </lineage>
</organism>
<dbReference type="InterPro" id="IPR011442">
    <property type="entry name" value="TAF6_C"/>
</dbReference>
<dbReference type="GO" id="GO:0006325">
    <property type="term" value="P:chromatin organization"/>
    <property type="evidence" value="ECO:0007669"/>
    <property type="project" value="UniProtKB-ARBA"/>
</dbReference>
<dbReference type="GO" id="GO:0005669">
    <property type="term" value="C:transcription factor TFIID complex"/>
    <property type="evidence" value="ECO:0007669"/>
    <property type="project" value="InterPro"/>
</dbReference>
<dbReference type="Pfam" id="PF02969">
    <property type="entry name" value="TAF"/>
    <property type="match status" value="1"/>
</dbReference>
<dbReference type="GO" id="GO:0016251">
    <property type="term" value="F:RNA polymerase II general transcription initiation factor activity"/>
    <property type="evidence" value="ECO:0007669"/>
    <property type="project" value="InterPro"/>
</dbReference>
<dbReference type="GO" id="GO:0003713">
    <property type="term" value="F:transcription coactivator activity"/>
    <property type="evidence" value="ECO:0007669"/>
    <property type="project" value="TreeGrafter"/>
</dbReference>
<keyword evidence="3" id="KW-0805">Transcription regulation</keyword>
<evidence type="ECO:0000256" key="4">
    <source>
        <dbReference type="ARBA" id="ARBA00023163"/>
    </source>
</evidence>